<proteinExistence type="inferred from homology"/>
<evidence type="ECO:0000259" key="5">
    <source>
        <dbReference type="Pfam" id="PF08623"/>
    </source>
</evidence>
<feature type="domain" description="TATA-binding protein interacting (TIP20)" evidence="5">
    <location>
        <begin position="1156"/>
        <end position="1334"/>
    </location>
</feature>
<keyword evidence="7" id="KW-1185">Reference proteome</keyword>
<evidence type="ECO:0000313" key="6">
    <source>
        <dbReference type="EMBL" id="KAK3327486.1"/>
    </source>
</evidence>
<dbReference type="Gene3D" id="1.25.10.10">
    <property type="entry name" value="Leucine-rich Repeat Variant"/>
    <property type="match status" value="1"/>
</dbReference>
<reference evidence="6" key="1">
    <citation type="journal article" date="2023" name="Mol. Phylogenet. Evol.">
        <title>Genome-scale phylogeny and comparative genomics of the fungal order Sordariales.</title>
        <authorList>
            <person name="Hensen N."/>
            <person name="Bonometti L."/>
            <person name="Westerberg I."/>
            <person name="Brannstrom I.O."/>
            <person name="Guillou S."/>
            <person name="Cros-Aarteil S."/>
            <person name="Calhoun S."/>
            <person name="Haridas S."/>
            <person name="Kuo A."/>
            <person name="Mondo S."/>
            <person name="Pangilinan J."/>
            <person name="Riley R."/>
            <person name="LaButti K."/>
            <person name="Andreopoulos B."/>
            <person name="Lipzen A."/>
            <person name="Chen C."/>
            <person name="Yan M."/>
            <person name="Daum C."/>
            <person name="Ng V."/>
            <person name="Clum A."/>
            <person name="Steindorff A."/>
            <person name="Ohm R.A."/>
            <person name="Martin F."/>
            <person name="Silar P."/>
            <person name="Natvig D.O."/>
            <person name="Lalanne C."/>
            <person name="Gautier V."/>
            <person name="Ament-Velasquez S.L."/>
            <person name="Kruys A."/>
            <person name="Hutchinson M.I."/>
            <person name="Powell A.J."/>
            <person name="Barry K."/>
            <person name="Miller A.N."/>
            <person name="Grigoriev I.V."/>
            <person name="Debuchy R."/>
            <person name="Gladieux P."/>
            <person name="Hiltunen Thoren M."/>
            <person name="Johannesson H."/>
        </authorList>
    </citation>
    <scope>NUCLEOTIDE SEQUENCE</scope>
    <source>
        <strain evidence="6">SMH4131-1</strain>
    </source>
</reference>
<dbReference type="InterPro" id="IPR039852">
    <property type="entry name" value="CAND1/CAND2"/>
</dbReference>
<evidence type="ECO:0000256" key="1">
    <source>
        <dbReference type="ARBA" id="ARBA00007657"/>
    </source>
</evidence>
<sequence>MAAPIPSMHPTPQTVNYLLQKVTDPDPDFRFMALSDLLTILNIAKYDFLHHDYNTASRTVDHVVRALDDQNGEVQNQAIKCLGPLVKRIPGALIVPMMEKLSALKLKNSVDNSVPAMAMRATVEALSRPIPGIPNSKEVNEAYASINRVLIPRLLGRATSGGKAVPGLLESDQDLSSDSVDVLIEVVRCFGPMLQLVEIEALHDAVVTLLEQDKGNSVVKKRAVVAVSMLAHYLSDALLEGFIKRAIGVLNHPRLTAVTRRLYITILGSMARSIPQRFGQHLPKLVPFILNALGDQELQAQLEEISEGDEAGVEFNEVRESALVALEAFLSSCPTQMRPFTDASIEACLRYLKFDPNYAMDEDEDMENEEEEEEEGDDDDDEFEDDNDFDDDDDASWKVRRCAAKALYTIISTRSSGDLLESGVLYSRVAPALVKRFDEREETVRLEILSSLSLLIRKTGEGIIPEFSIDNAQNEYTNQLPPSRKRRRQSSAGGGASSFAMTLASSDLSGTGLTSPTLEKIPATGPRADLAGLTPSIVKSSTKLLKGKSISTKQATINLLDDLISVQKGGLAQYFDQITGPIMDAIKPSTTSFTSASLSVGGGNASATASTLRIAALRLTSDIAKNHSSAVLQPYISKIVSGVIVVVHDRFYKISGEAIQTAEELVKAITPPRSRLTAQKFQGELVKLYDVIIDRTTASDADAEVRQKAIHALGTLLSRTSGSEGSALLSDDKRKVALDQLLGRLMNETTRLAAVRAVDNVAALSLSGDSFESKWSRQVAVELAAQLRKSNRALRGSSIMALKHLVLSPATKGNLDEVTIRSILDALVLVISKNDAQLLGPGLLVLAHLAQEAPEVVVTPELIHAICELLKSTVAGTVLDSLLVLVTSVGQVKQGKPLMAGLLRDVGVGGEPAVVGKVIGTLLVASGDSAGVTMDSFVQEIKSYSADQSRASLALAVLGEAGLRLGSRFRLPPTLFLEQFSNEYDKVSLAAAVALGRAGAGNVSVYVPVILQSMQRKGSTQYLLLQSIKEVLQQAALSSTDISQFSTAIWDEILAAAGAEDNKAVCAECIGRMVIIDPKTYMVRLEALLKNKSPVLRAIAVQALRYTLPDENELFDITLKNFLVDMLKTMLEDPEMEIRRHAMSTFNSAAHNKPEIILGHLNLLMPYVMNETVIKPELIREVQMGPFKHIIDDGLEVRKAAYETLYALMETAFSRINIIDLYDRIVAGLSDDNDIRALCNLMVSKLVYMDPDETTRRLDSIAEAFRKTLSHKLKDMAVKQELEKQDEANKAVLRVTILLGDKLKSALNTTGGANGSSAANGANQVWTTYWDWVNKDFAAQLKTLREETKVANAVGA</sequence>
<keyword evidence="2" id="KW-0677">Repeat</keyword>
<dbReference type="Pfam" id="PF25782">
    <property type="entry name" value="TPR_CAND1"/>
    <property type="match status" value="1"/>
</dbReference>
<evidence type="ECO:0000256" key="3">
    <source>
        <dbReference type="ARBA" id="ARBA00022786"/>
    </source>
</evidence>
<feature type="region of interest" description="Disordered" evidence="4">
    <location>
        <begin position="361"/>
        <end position="394"/>
    </location>
</feature>
<reference evidence="6" key="2">
    <citation type="submission" date="2023-06" db="EMBL/GenBank/DDBJ databases">
        <authorList>
            <consortium name="Lawrence Berkeley National Laboratory"/>
            <person name="Haridas S."/>
            <person name="Hensen N."/>
            <person name="Bonometti L."/>
            <person name="Westerberg I."/>
            <person name="Brannstrom I.O."/>
            <person name="Guillou S."/>
            <person name="Cros-Aarteil S."/>
            <person name="Calhoun S."/>
            <person name="Kuo A."/>
            <person name="Mondo S."/>
            <person name="Pangilinan J."/>
            <person name="Riley R."/>
            <person name="Labutti K."/>
            <person name="Andreopoulos B."/>
            <person name="Lipzen A."/>
            <person name="Chen C."/>
            <person name="Yanf M."/>
            <person name="Daum C."/>
            <person name="Ng V."/>
            <person name="Clum A."/>
            <person name="Steindorff A."/>
            <person name="Ohm R."/>
            <person name="Martin F."/>
            <person name="Silar P."/>
            <person name="Natvig D."/>
            <person name="Lalanne C."/>
            <person name="Gautier V."/>
            <person name="Ament-Velasquez S.L."/>
            <person name="Kruys A."/>
            <person name="Hutchinson M.I."/>
            <person name="Powell A.J."/>
            <person name="Barry K."/>
            <person name="Miller A.N."/>
            <person name="Grigoriev I.V."/>
            <person name="Debuchy R."/>
            <person name="Gladieux P."/>
            <person name="Thoren M.H."/>
            <person name="Johannesson H."/>
        </authorList>
    </citation>
    <scope>NUCLEOTIDE SEQUENCE</scope>
    <source>
        <strain evidence="6">SMH4131-1</strain>
    </source>
</reference>
<comment type="similarity">
    <text evidence="1">Belongs to the CAND family.</text>
</comment>
<gene>
    <name evidence="6" type="ORF">B0T19DRAFT_449636</name>
</gene>
<dbReference type="PANTHER" id="PTHR12696">
    <property type="entry name" value="TIP120"/>
    <property type="match status" value="1"/>
</dbReference>
<evidence type="ECO:0000313" key="7">
    <source>
        <dbReference type="Proteomes" id="UP001286456"/>
    </source>
</evidence>
<evidence type="ECO:0000256" key="4">
    <source>
        <dbReference type="SAM" id="MobiDB-lite"/>
    </source>
</evidence>
<keyword evidence="3" id="KW-0833">Ubl conjugation pathway</keyword>
<dbReference type="Pfam" id="PF08623">
    <property type="entry name" value="TIP120"/>
    <property type="match status" value="1"/>
</dbReference>
<dbReference type="InterPro" id="IPR013932">
    <property type="entry name" value="TATA-bd_TIP120"/>
</dbReference>
<dbReference type="Proteomes" id="UP001286456">
    <property type="component" value="Unassembled WGS sequence"/>
</dbReference>
<dbReference type="GO" id="GO:0010265">
    <property type="term" value="P:SCF complex assembly"/>
    <property type="evidence" value="ECO:0007669"/>
    <property type="project" value="InterPro"/>
</dbReference>
<dbReference type="EMBL" id="JAUEPO010000003">
    <property type="protein sequence ID" value="KAK3327486.1"/>
    <property type="molecule type" value="Genomic_DNA"/>
</dbReference>
<feature type="region of interest" description="Disordered" evidence="4">
    <location>
        <begin position="475"/>
        <end position="497"/>
    </location>
</feature>
<evidence type="ECO:0000256" key="2">
    <source>
        <dbReference type="ARBA" id="ARBA00022737"/>
    </source>
</evidence>
<dbReference type="InterPro" id="IPR011989">
    <property type="entry name" value="ARM-like"/>
</dbReference>
<protein>
    <submittedName>
        <fullName evidence="6">Armadillo-type protein</fullName>
    </submittedName>
</protein>
<accession>A0AAE0IN89</accession>
<name>A0AAE0IN89_9PEZI</name>
<organism evidence="6 7">
    <name type="scientific">Cercophora scortea</name>
    <dbReference type="NCBI Taxonomy" id="314031"/>
    <lineage>
        <taxon>Eukaryota</taxon>
        <taxon>Fungi</taxon>
        <taxon>Dikarya</taxon>
        <taxon>Ascomycota</taxon>
        <taxon>Pezizomycotina</taxon>
        <taxon>Sordariomycetes</taxon>
        <taxon>Sordariomycetidae</taxon>
        <taxon>Sordariales</taxon>
        <taxon>Lasiosphaeriaceae</taxon>
        <taxon>Cercophora</taxon>
    </lineage>
</organism>
<comment type="caution">
    <text evidence="6">The sequence shown here is derived from an EMBL/GenBank/DDBJ whole genome shotgun (WGS) entry which is preliminary data.</text>
</comment>
<dbReference type="SUPFAM" id="SSF48371">
    <property type="entry name" value="ARM repeat"/>
    <property type="match status" value="1"/>
</dbReference>
<dbReference type="InterPro" id="IPR016024">
    <property type="entry name" value="ARM-type_fold"/>
</dbReference>